<accession>A0A8J7YSQ7</accession>
<sequence length="117" mass="13561">MAVSGRKSRLSNIQLHELGTFLRSQVRLGTPLTPREVQKYIKKRYGVRYTSLITIYTLRKKLIDGKEPEFAKNRKKRAISKKMVREEMDAVKKQFMNPDSHSTVTCVTSDKAEEKES</sequence>
<name>A0A8J7YSQ7_9ARCH</name>
<evidence type="ECO:0000313" key="1">
    <source>
        <dbReference type="EMBL" id="MBX8643904.1"/>
    </source>
</evidence>
<proteinExistence type="predicted"/>
<dbReference type="Proteomes" id="UP000750197">
    <property type="component" value="Unassembled WGS sequence"/>
</dbReference>
<protein>
    <submittedName>
        <fullName evidence="1">Uncharacterized protein</fullName>
    </submittedName>
</protein>
<comment type="caution">
    <text evidence="1">The sequence shown here is derived from an EMBL/GenBank/DDBJ whole genome shotgun (WGS) entry which is preliminary data.</text>
</comment>
<reference evidence="1" key="1">
    <citation type="submission" date="2021-05" db="EMBL/GenBank/DDBJ databases">
        <title>Genomic insights into ecological role and evolution of a novel Thermoplasmata order Candidatus Sysuiplasmatales.</title>
        <authorList>
            <person name="Yuan Y."/>
        </authorList>
    </citation>
    <scope>NUCLEOTIDE SEQUENCE</scope>
    <source>
        <strain evidence="1">TUT19-bin139</strain>
    </source>
</reference>
<evidence type="ECO:0000313" key="2">
    <source>
        <dbReference type="Proteomes" id="UP000750197"/>
    </source>
</evidence>
<gene>
    <name evidence="1" type="ORF">KIY12_04175</name>
</gene>
<organism evidence="1 2">
    <name type="scientific">Candidatus Sysuiplasma superficiale</name>
    <dbReference type="NCBI Taxonomy" id="2823368"/>
    <lineage>
        <taxon>Archaea</taxon>
        <taxon>Methanobacteriati</taxon>
        <taxon>Thermoplasmatota</taxon>
        <taxon>Thermoplasmata</taxon>
        <taxon>Candidatus Sysuiplasmatales</taxon>
        <taxon>Candidatus Sysuiplasmataceae</taxon>
        <taxon>Candidatus Sysuiplasma</taxon>
    </lineage>
</organism>
<dbReference type="AlphaFoldDB" id="A0A8J7YSQ7"/>
<dbReference type="EMBL" id="JAHEAC010000026">
    <property type="protein sequence ID" value="MBX8643904.1"/>
    <property type="molecule type" value="Genomic_DNA"/>
</dbReference>